<protein>
    <submittedName>
        <fullName evidence="2">Uncharacterized protein</fullName>
    </submittedName>
</protein>
<evidence type="ECO:0000313" key="2">
    <source>
        <dbReference type="EMBL" id="EKT85085.1"/>
    </source>
</evidence>
<evidence type="ECO:0000256" key="1">
    <source>
        <dbReference type="SAM" id="Phobius"/>
    </source>
</evidence>
<dbReference type="STRING" id="758847.LSS_19408"/>
<dbReference type="KEGG" id="lst:LSS_19408"/>
<organism evidence="2 3">
    <name type="scientific">Leptospira santarosai serovar Shermani str. LT 821</name>
    <dbReference type="NCBI Taxonomy" id="758847"/>
    <lineage>
        <taxon>Bacteria</taxon>
        <taxon>Pseudomonadati</taxon>
        <taxon>Spirochaetota</taxon>
        <taxon>Spirochaetia</taxon>
        <taxon>Leptospirales</taxon>
        <taxon>Leptospiraceae</taxon>
        <taxon>Leptospira</taxon>
    </lineage>
</organism>
<dbReference type="AlphaFoldDB" id="K8Y5M7"/>
<feature type="transmembrane region" description="Helical" evidence="1">
    <location>
        <begin position="20"/>
        <end position="49"/>
    </location>
</feature>
<keyword evidence="1" id="KW-1133">Transmembrane helix</keyword>
<dbReference type="Proteomes" id="UP000035800">
    <property type="component" value="Chromosome I"/>
</dbReference>
<dbReference type="EMBL" id="CP006694">
    <property type="protein sequence ID" value="EKT85085.1"/>
    <property type="molecule type" value="Genomic_DNA"/>
</dbReference>
<sequence length="130" mass="14549">MFLGLGIRSKSLLPKEFLIVFLISIGFILSQSASNIIAAIVGIVFLFFVSRKNPFTRDRFLIFFPIVMLITALKPEKVIDIIVSFWGKIAKRVSPDYGGVEGDDNGWYDGQSNHGFTRTNIGFLFGNRAL</sequence>
<reference evidence="2 3" key="2">
    <citation type="journal article" date="2014" name="Emerg. Microbes Infect.">
        <title>Potential impact on kidney infection: a whole-genome analysis of Leptospira santarosai serovar Shermani.</title>
        <authorList>
            <person name="Chou L.F."/>
            <person name="Chen T.W."/>
            <person name="Ko Y.C."/>
            <person name="Pan M.J."/>
            <person name="Tian Y.C."/>
            <person name="Chiu C.H."/>
            <person name="Tang P."/>
            <person name="Hung C.C."/>
            <person name="Yang C.W."/>
        </authorList>
    </citation>
    <scope>NUCLEOTIDE SEQUENCE</scope>
    <source>
        <strain evidence="2 3">LT 821</strain>
    </source>
</reference>
<keyword evidence="1" id="KW-0812">Transmembrane</keyword>
<keyword evidence="1" id="KW-0472">Membrane</keyword>
<reference evidence="2 3" key="1">
    <citation type="journal article" date="2012" name="Gene">
        <title>Sequence of Leptospira santarosai serovar Shermani genome and prediction of virulence-associated genes.</title>
        <authorList>
            <person name="Chou L.F."/>
            <person name="Chen Y.T."/>
            <person name="Lu C.W."/>
            <person name="Ko Y.C."/>
            <person name="Tang C.Y."/>
            <person name="Pan M.J."/>
            <person name="Tian Y.C."/>
            <person name="Chiu C.H."/>
            <person name="Hung C.C."/>
            <person name="Yang C.W."/>
        </authorList>
    </citation>
    <scope>NUCLEOTIDE SEQUENCE [LARGE SCALE GENOMIC DNA]</scope>
    <source>
        <strain evidence="2">LT 821</strain>
    </source>
</reference>
<accession>K8Y5M7</accession>
<evidence type="ECO:0000313" key="3">
    <source>
        <dbReference type="Proteomes" id="UP000035800"/>
    </source>
</evidence>
<name>K8Y5M7_9LEPT</name>
<proteinExistence type="predicted"/>
<gene>
    <name evidence="2" type="ORF">LSS_19408</name>
</gene>